<organism evidence="2 3">
    <name type="scientific">Ensete ventricosum</name>
    <name type="common">Abyssinian banana</name>
    <name type="synonym">Musa ensete</name>
    <dbReference type="NCBI Taxonomy" id="4639"/>
    <lineage>
        <taxon>Eukaryota</taxon>
        <taxon>Viridiplantae</taxon>
        <taxon>Streptophyta</taxon>
        <taxon>Embryophyta</taxon>
        <taxon>Tracheophyta</taxon>
        <taxon>Spermatophyta</taxon>
        <taxon>Magnoliopsida</taxon>
        <taxon>Liliopsida</taxon>
        <taxon>Zingiberales</taxon>
        <taxon>Musaceae</taxon>
        <taxon>Ensete</taxon>
    </lineage>
</organism>
<evidence type="ECO:0000313" key="2">
    <source>
        <dbReference type="EMBL" id="KAJ8493160.1"/>
    </source>
</evidence>
<feature type="region of interest" description="Disordered" evidence="1">
    <location>
        <begin position="112"/>
        <end position="155"/>
    </location>
</feature>
<evidence type="ECO:0000313" key="3">
    <source>
        <dbReference type="Proteomes" id="UP001222027"/>
    </source>
</evidence>
<feature type="compositionally biased region" description="Basic and acidic residues" evidence="1">
    <location>
        <begin position="112"/>
        <end position="132"/>
    </location>
</feature>
<reference evidence="2 3" key="1">
    <citation type="submission" date="2022-12" db="EMBL/GenBank/DDBJ databases">
        <title>Chromosome-scale assembly of the Ensete ventricosum genome.</title>
        <authorList>
            <person name="Dussert Y."/>
            <person name="Stocks J."/>
            <person name="Wendawek A."/>
            <person name="Woldeyes F."/>
            <person name="Nichols R.A."/>
            <person name="Borrell J.S."/>
        </authorList>
    </citation>
    <scope>NUCLEOTIDE SEQUENCE [LARGE SCALE GENOMIC DNA]</scope>
    <source>
        <strain evidence="3">cv. Maze</strain>
        <tissue evidence="2">Seeds</tissue>
    </source>
</reference>
<comment type="caution">
    <text evidence="2">The sequence shown here is derived from an EMBL/GenBank/DDBJ whole genome shotgun (WGS) entry which is preliminary data.</text>
</comment>
<feature type="region of interest" description="Disordered" evidence="1">
    <location>
        <begin position="1"/>
        <end position="26"/>
    </location>
</feature>
<accession>A0AAV8R8L3</accession>
<feature type="compositionally biased region" description="Low complexity" evidence="1">
    <location>
        <begin position="10"/>
        <end position="26"/>
    </location>
</feature>
<proteinExistence type="predicted"/>
<evidence type="ECO:0000256" key="1">
    <source>
        <dbReference type="SAM" id="MobiDB-lite"/>
    </source>
</evidence>
<dbReference type="Proteomes" id="UP001222027">
    <property type="component" value="Unassembled WGS sequence"/>
</dbReference>
<gene>
    <name evidence="2" type="ORF">OPV22_014881</name>
</gene>
<dbReference type="EMBL" id="JAQQAF010000004">
    <property type="protein sequence ID" value="KAJ8493160.1"/>
    <property type="molecule type" value="Genomic_DNA"/>
</dbReference>
<name>A0AAV8R8L3_ENSVE</name>
<protein>
    <submittedName>
        <fullName evidence="2">Uncharacterized protein</fullName>
    </submittedName>
</protein>
<feature type="compositionally biased region" description="Basic residues" evidence="1">
    <location>
        <begin position="135"/>
        <end position="144"/>
    </location>
</feature>
<dbReference type="AlphaFoldDB" id="A0AAV8R8L3"/>
<sequence length="183" mass="20065">MKPSRRSKRVPSSALALPSYPSDVSPPSALSSLAAVAATGRGYVPSTLAREYKVPSSVDAHHCVSRSSCSLWRAWEYVGLTWKLINFHEKDSIDGACALAAKNAATVVEHKRMGSPDGHKWGGEEGSKEMQKGARWMRPKKAVRAHGSGSESWINCSSRGKKEFERRKTKRINRDCNLAGPRS</sequence>
<keyword evidence="3" id="KW-1185">Reference proteome</keyword>